<dbReference type="AlphaFoldDB" id="A0AAJ0U231"/>
<dbReference type="EMBL" id="NRSJ01000005">
    <property type="protein sequence ID" value="MBK1703786.1"/>
    <property type="molecule type" value="Genomic_DNA"/>
</dbReference>
<dbReference type="RefSeq" id="WP_200344964.1">
    <property type="nucleotide sequence ID" value="NZ_NRSJ01000005.1"/>
</dbReference>
<evidence type="ECO:0000313" key="2">
    <source>
        <dbReference type="Proteomes" id="UP001296776"/>
    </source>
</evidence>
<comment type="caution">
    <text evidence="1">The sequence shown here is derived from an EMBL/GenBank/DDBJ whole genome shotgun (WGS) entry which is preliminary data.</text>
</comment>
<evidence type="ECO:0000313" key="1">
    <source>
        <dbReference type="EMBL" id="MBK1703786.1"/>
    </source>
</evidence>
<accession>A0AAJ0U231</accession>
<dbReference type="Proteomes" id="UP001296776">
    <property type="component" value="Unassembled WGS sequence"/>
</dbReference>
<gene>
    <name evidence="1" type="ORF">CKO40_04315</name>
</gene>
<reference evidence="1" key="2">
    <citation type="journal article" date="2020" name="Microorganisms">
        <title>Osmotic Adaptation and Compatible Solute Biosynthesis of Phototrophic Bacteria as Revealed from Genome Analyses.</title>
        <authorList>
            <person name="Imhoff J.F."/>
            <person name="Rahn T."/>
            <person name="Kunzel S."/>
            <person name="Keller A."/>
            <person name="Neulinger S.C."/>
        </authorList>
    </citation>
    <scope>NUCLEOTIDE SEQUENCE</scope>
    <source>
        <strain evidence="1">DSM 11080</strain>
    </source>
</reference>
<reference evidence="1" key="1">
    <citation type="submission" date="2017-08" db="EMBL/GenBank/DDBJ databases">
        <authorList>
            <person name="Imhoff J.F."/>
            <person name="Rahn T."/>
            <person name="Kuenzel S."/>
            <person name="Neulinger S.C."/>
        </authorList>
    </citation>
    <scope>NUCLEOTIDE SEQUENCE</scope>
    <source>
        <strain evidence="1">DSM 11080</strain>
    </source>
</reference>
<protein>
    <submittedName>
        <fullName evidence="1">Uncharacterized protein</fullName>
    </submittedName>
</protein>
<name>A0AAJ0U231_9GAMM</name>
<sequence length="244" mass="26685">MTQTPLDVRNDAISDLALDVTQAVLAQSDEAQSIMEDENGPLTLARALSDFFQIAGALEAGAAVLEQDELDEFCAYGLDLLDRLAFLVRKLEIIDKRDTVARLCASIGVWMARRGATIDNLEGTADGFGMIVNGTRSTGDLCALCGMMEEVIEAASVRIQLDEDRGDAWRPWRVINLNAGIAATRSLDPDLMHRTFDNMGRRLPDDMPGFLADGMRQAAVQNVPEAVTEVLRDYMARWPAAASH</sequence>
<keyword evidence="2" id="KW-1185">Reference proteome</keyword>
<organism evidence="1 2">
    <name type="scientific">Halochromatium glycolicum</name>
    <dbReference type="NCBI Taxonomy" id="85075"/>
    <lineage>
        <taxon>Bacteria</taxon>
        <taxon>Pseudomonadati</taxon>
        <taxon>Pseudomonadota</taxon>
        <taxon>Gammaproteobacteria</taxon>
        <taxon>Chromatiales</taxon>
        <taxon>Chromatiaceae</taxon>
        <taxon>Halochromatium</taxon>
    </lineage>
</organism>
<proteinExistence type="predicted"/>